<protein>
    <submittedName>
        <fullName evidence="5">Short-chain dehydrogenase/reductase</fullName>
    </submittedName>
</protein>
<proteinExistence type="inferred from homology"/>
<dbReference type="SMART" id="SM00822">
    <property type="entry name" value="PKS_KR"/>
    <property type="match status" value="1"/>
</dbReference>
<evidence type="ECO:0000259" key="4">
    <source>
        <dbReference type="SMART" id="SM00822"/>
    </source>
</evidence>
<comment type="similarity">
    <text evidence="1">Belongs to the short-chain dehydrogenases/reductases (SDR) family.</text>
</comment>
<evidence type="ECO:0000313" key="6">
    <source>
        <dbReference type="Proteomes" id="UP000031928"/>
    </source>
</evidence>
<dbReference type="NCBIfam" id="NF005559">
    <property type="entry name" value="PRK07231.1"/>
    <property type="match status" value="1"/>
</dbReference>
<dbReference type="EMBL" id="CP007790">
    <property type="protein sequence ID" value="AJK68367.1"/>
    <property type="molecule type" value="Genomic_DNA"/>
</dbReference>
<gene>
    <name evidence="5" type="ORF">B840_03730</name>
</gene>
<evidence type="ECO:0000256" key="2">
    <source>
        <dbReference type="ARBA" id="ARBA00023002"/>
    </source>
</evidence>
<dbReference type="FunFam" id="3.40.50.720:FF:000084">
    <property type="entry name" value="Short-chain dehydrogenase reductase"/>
    <property type="match status" value="1"/>
</dbReference>
<dbReference type="PANTHER" id="PTHR24321">
    <property type="entry name" value="DEHYDROGENASES, SHORT CHAIN"/>
    <property type="match status" value="1"/>
</dbReference>
<feature type="domain" description="Ketoreductase" evidence="4">
    <location>
        <begin position="10"/>
        <end position="193"/>
    </location>
</feature>
<dbReference type="InterPro" id="IPR002347">
    <property type="entry name" value="SDR_fam"/>
</dbReference>
<reference evidence="5 6" key="1">
    <citation type="submission" date="2014-05" db="EMBL/GenBank/DDBJ databases">
        <title>Complete genome sequence of Corynebacterium marinum DSM 44953.</title>
        <authorList>
            <person name="Schaffert L."/>
            <person name="Albersmeier A."/>
            <person name="Kalinowski J."/>
            <person name="Ruckert C."/>
        </authorList>
    </citation>
    <scope>NUCLEOTIDE SEQUENCE [LARGE SCALE GENOMIC DNA]</scope>
    <source>
        <strain evidence="5 6">DSM 44953</strain>
    </source>
</reference>
<dbReference type="OrthoDB" id="3542748at2"/>
<dbReference type="InterPro" id="IPR057326">
    <property type="entry name" value="KR_dom"/>
</dbReference>
<dbReference type="KEGG" id="cmq:B840_03730"/>
<name>A0A0B6TEK0_9CORY</name>
<organism evidence="5 6">
    <name type="scientific">Corynebacterium marinum DSM 44953</name>
    <dbReference type="NCBI Taxonomy" id="1224162"/>
    <lineage>
        <taxon>Bacteria</taxon>
        <taxon>Bacillati</taxon>
        <taxon>Actinomycetota</taxon>
        <taxon>Actinomycetes</taxon>
        <taxon>Mycobacteriales</taxon>
        <taxon>Corynebacteriaceae</taxon>
        <taxon>Corynebacterium</taxon>
    </lineage>
</organism>
<keyword evidence="2" id="KW-0560">Oxidoreductase</keyword>
<sequence>MTVKNDFAGKVALVTGAASGLGEGIAKDLAARGAKVVVTDINLEGAEKVVAAIEQAGGEAAALKMDSASREDNQKAVQFAVEKFGALHLAVNNAGIGGKANKVGEMDLDDWDRVIAINLSGVAYGNRYQIEQFLKQDDTAKCAVVNMASIHGTVAAPGNSAYTAAKHGVVGLTKNAAAEYGDKGIRLNAVGPGYINTPLLENLPKEHYDALAAKHSLGRLGETPEVVALVNFLLSEEASFITGSYHLVDGGYTAV</sequence>
<evidence type="ECO:0000313" key="5">
    <source>
        <dbReference type="EMBL" id="AJK68367.1"/>
    </source>
</evidence>
<dbReference type="CDD" id="cd05233">
    <property type="entry name" value="SDR_c"/>
    <property type="match status" value="1"/>
</dbReference>
<dbReference type="GO" id="GO:0016491">
    <property type="term" value="F:oxidoreductase activity"/>
    <property type="evidence" value="ECO:0007669"/>
    <property type="project" value="UniProtKB-KW"/>
</dbReference>
<dbReference type="InterPro" id="IPR036291">
    <property type="entry name" value="NAD(P)-bd_dom_sf"/>
</dbReference>
<evidence type="ECO:0000256" key="1">
    <source>
        <dbReference type="ARBA" id="ARBA00006484"/>
    </source>
</evidence>
<dbReference type="PANTHER" id="PTHR24321:SF8">
    <property type="entry name" value="ESTRADIOL 17-BETA-DEHYDROGENASE 8-RELATED"/>
    <property type="match status" value="1"/>
</dbReference>
<dbReference type="SUPFAM" id="SSF51735">
    <property type="entry name" value="NAD(P)-binding Rossmann-fold domains"/>
    <property type="match status" value="1"/>
</dbReference>
<keyword evidence="3" id="KW-0520">NAD</keyword>
<dbReference type="Gene3D" id="3.40.50.720">
    <property type="entry name" value="NAD(P)-binding Rossmann-like Domain"/>
    <property type="match status" value="1"/>
</dbReference>
<dbReference type="AlphaFoldDB" id="A0A0B6TEK0"/>
<dbReference type="HOGENOM" id="CLU_010194_1_0_11"/>
<dbReference type="Pfam" id="PF13561">
    <property type="entry name" value="adh_short_C2"/>
    <property type="match status" value="1"/>
</dbReference>
<dbReference type="PRINTS" id="PR00081">
    <property type="entry name" value="GDHRDH"/>
</dbReference>
<dbReference type="STRING" id="1224162.B840_03730"/>
<dbReference type="PROSITE" id="PS00061">
    <property type="entry name" value="ADH_SHORT"/>
    <property type="match status" value="1"/>
</dbReference>
<evidence type="ECO:0000256" key="3">
    <source>
        <dbReference type="ARBA" id="ARBA00023027"/>
    </source>
</evidence>
<dbReference type="Proteomes" id="UP000031928">
    <property type="component" value="Chromosome"/>
</dbReference>
<keyword evidence="6" id="KW-1185">Reference proteome</keyword>
<dbReference type="InterPro" id="IPR020904">
    <property type="entry name" value="Sc_DH/Rdtase_CS"/>
</dbReference>
<dbReference type="PRINTS" id="PR00080">
    <property type="entry name" value="SDRFAMILY"/>
</dbReference>
<dbReference type="RefSeq" id="WP_042621021.1">
    <property type="nucleotide sequence ID" value="NZ_CP007790.1"/>
</dbReference>
<accession>A0A0B6TEK0</accession>